<accession>A0AAN9FJ33</accession>
<protein>
    <recommendedName>
        <fullName evidence="5">Integrase catalytic domain-containing protein</fullName>
    </recommendedName>
</protein>
<feature type="domain" description="Integrase catalytic" evidence="5">
    <location>
        <begin position="419"/>
        <end position="595"/>
    </location>
</feature>
<dbReference type="Pfam" id="PF00665">
    <property type="entry name" value="rve"/>
    <property type="match status" value="1"/>
</dbReference>
<dbReference type="Gene3D" id="3.30.420.10">
    <property type="entry name" value="Ribonuclease H-like superfamily/Ribonuclease H"/>
    <property type="match status" value="1"/>
</dbReference>
<dbReference type="EMBL" id="JAYWIO010000003">
    <property type="protein sequence ID" value="KAK7276201.1"/>
    <property type="molecule type" value="Genomic_DNA"/>
</dbReference>
<gene>
    <name evidence="6" type="ORF">RIF29_17337</name>
</gene>
<dbReference type="Pfam" id="PF25597">
    <property type="entry name" value="SH3_retrovirus"/>
    <property type="match status" value="1"/>
</dbReference>
<name>A0AAN9FJ33_CROPI</name>
<keyword evidence="4" id="KW-0732">Signal</keyword>
<dbReference type="Pfam" id="PF07727">
    <property type="entry name" value="RVT_2"/>
    <property type="match status" value="1"/>
</dbReference>
<comment type="caution">
    <text evidence="6">The sequence shown here is derived from an EMBL/GenBank/DDBJ whole genome shotgun (WGS) entry which is preliminary data.</text>
</comment>
<feature type="chain" id="PRO_5042841150" description="Integrase catalytic domain-containing protein" evidence="4">
    <location>
        <begin position="33"/>
        <end position="1289"/>
    </location>
</feature>
<reference evidence="6 7" key="1">
    <citation type="submission" date="2024-01" db="EMBL/GenBank/DDBJ databases">
        <title>The genomes of 5 underutilized Papilionoideae crops provide insights into root nodulation and disease resistanc.</title>
        <authorList>
            <person name="Yuan L."/>
        </authorList>
    </citation>
    <scope>NUCLEOTIDE SEQUENCE [LARGE SCALE GENOMIC DNA]</scope>
    <source>
        <strain evidence="6">ZHUSHIDOU_FW_LH</strain>
        <tissue evidence="6">Leaf</tissue>
    </source>
</reference>
<dbReference type="GO" id="GO:0003676">
    <property type="term" value="F:nucleic acid binding"/>
    <property type="evidence" value="ECO:0007669"/>
    <property type="project" value="InterPro"/>
</dbReference>
<dbReference type="CDD" id="cd09272">
    <property type="entry name" value="RNase_HI_RT_Ty1"/>
    <property type="match status" value="1"/>
</dbReference>
<dbReference type="InterPro" id="IPR012337">
    <property type="entry name" value="RNaseH-like_sf"/>
</dbReference>
<dbReference type="InterPro" id="IPR043502">
    <property type="entry name" value="DNA/RNA_pol_sf"/>
</dbReference>
<dbReference type="InterPro" id="IPR039537">
    <property type="entry name" value="Retrotran_Ty1/copia-like"/>
</dbReference>
<dbReference type="PANTHER" id="PTHR42648:SF28">
    <property type="entry name" value="TRANSPOSON-ENCODED PROTEIN WITH RIBONUCLEASE H-LIKE AND RETROVIRUS ZINC FINGER-LIKE DOMAINS"/>
    <property type="match status" value="1"/>
</dbReference>
<dbReference type="SUPFAM" id="SSF53098">
    <property type="entry name" value="Ribonuclease H-like"/>
    <property type="match status" value="1"/>
</dbReference>
<keyword evidence="2" id="KW-0378">Hydrolase</keyword>
<evidence type="ECO:0000256" key="3">
    <source>
        <dbReference type="SAM" id="MobiDB-lite"/>
    </source>
</evidence>
<dbReference type="InterPro" id="IPR013103">
    <property type="entry name" value="RVT_2"/>
</dbReference>
<proteinExistence type="predicted"/>
<dbReference type="GO" id="GO:0016787">
    <property type="term" value="F:hydrolase activity"/>
    <property type="evidence" value="ECO:0007669"/>
    <property type="project" value="UniProtKB-KW"/>
</dbReference>
<dbReference type="PANTHER" id="PTHR42648">
    <property type="entry name" value="TRANSPOSASE, PUTATIVE-RELATED"/>
    <property type="match status" value="1"/>
</dbReference>
<dbReference type="InterPro" id="IPR057670">
    <property type="entry name" value="SH3_retrovirus"/>
</dbReference>
<evidence type="ECO:0000313" key="7">
    <source>
        <dbReference type="Proteomes" id="UP001372338"/>
    </source>
</evidence>
<keyword evidence="7" id="KW-1185">Reference proteome</keyword>
<evidence type="ECO:0000256" key="2">
    <source>
        <dbReference type="ARBA" id="ARBA00022801"/>
    </source>
</evidence>
<dbReference type="GO" id="GO:0046872">
    <property type="term" value="F:metal ion binding"/>
    <property type="evidence" value="ECO:0007669"/>
    <property type="project" value="UniProtKB-KW"/>
</dbReference>
<dbReference type="InterPro" id="IPR036397">
    <property type="entry name" value="RNaseH_sf"/>
</dbReference>
<evidence type="ECO:0000256" key="1">
    <source>
        <dbReference type="ARBA" id="ARBA00022723"/>
    </source>
</evidence>
<dbReference type="GO" id="GO:0015074">
    <property type="term" value="P:DNA integration"/>
    <property type="evidence" value="ECO:0007669"/>
    <property type="project" value="InterPro"/>
</dbReference>
<dbReference type="InterPro" id="IPR025724">
    <property type="entry name" value="GAG-pre-integrase_dom"/>
</dbReference>
<evidence type="ECO:0000313" key="6">
    <source>
        <dbReference type="EMBL" id="KAK7276201.1"/>
    </source>
</evidence>
<dbReference type="SUPFAM" id="SSF56672">
    <property type="entry name" value="DNA/RNA polymerases"/>
    <property type="match status" value="1"/>
</dbReference>
<evidence type="ECO:0000256" key="4">
    <source>
        <dbReference type="SAM" id="SignalP"/>
    </source>
</evidence>
<dbReference type="InterPro" id="IPR001584">
    <property type="entry name" value="Integrase_cat-core"/>
</dbReference>
<dbReference type="PROSITE" id="PS50994">
    <property type="entry name" value="INTEGRASE"/>
    <property type="match status" value="1"/>
</dbReference>
<sequence>MASVMRFSFLKPMIHLIIYFVCFVLCSVNSSASTISANINSIPVLNGTNFKNWKENVMIVLGCMDLDLALRDERPTDLTEQSSAEDKKNFEKWERSNRMSLMIMKRAIPETFRGTMSEETNAKMFLQEIEKRFAKNEKAETSTLLSKLVSMKYKGQGNIREYIMEMSHLASKLKALKLELSEDLLVHLILISLPTQFSQFKVSYNCQKDKWTLNELISHCVQEEDRLKQDKTESAHLATNSKDKKRKRKKDNEAAAVATKHKKMDGCYFCKSKDHVKKNCPKYHAWRAKKGTNFGLVCSEVNLASVPRHTWWIDSGATTLINSNIVGTGSLSFYDNLYLLDTISSSNESLHISSRGTKRKLTNESPASLWHKRLGHISKQRIERLVSDGILDPIDLTNFQVCVECIKGKLTNERRSKAYRSTDVLELIHTDICGPFPTASWNGQQYFISFIDDYSRYGYLYLLHEKSQSLDVFKSFKAEVENQLNKRIKAVRYDRGGEYYGRYDGSGEQRPGPFAKFLEECGIVPQYTMPGSPSMNGVSERRNRTLKDMVRSMISHSTLPESLWGEALKTAAYILNRVPTKAVAKTPYELWTGKKPSLKHFHIWGCPAEARPYRPNEKKLDSRIITCYFVGYSERSRGYKFYDPTNRSFFETGNARFLEDVEFERGDRVRNIVFEEEFVSLSTVVINNDQVSNSDIVPINLEQDNVDEVPIQNQVIVPEEQAQQPQEQMPLRRSTRERRNAISDDYVVFLQEHEDGIGMMEEDPINFLQAMQSSNSQKWVDAMNEEIKSMKDNDVWDLVPLPEGEKPIGNKWIYKTKRDSKGNVERFKAPLVGKGYTQKKGIDYKETFSPVSSKDSFRIIMALVAHFDLELHQMDVKTAFLNGDIDETIYMVQPENFVIGDAKKMVCKLKKSIYGLKQASRQWYHKFHDVVTSFGFEANLVDDCIYHKFSWSKHIFLVPYVDDILLASNDTGLLHETKRFLSKKFEMKDLGEASFVLGIQIHRDRSRGILGLSQKSYIETILKRFGMKDCKPGDTPIAKGDKFSLNQCPKNDFEMKEMEKIPYASAVGSLMYAQVCTRPDIAYIVGVLGRYLSNPGMDHWIAAKRVMRYLQRTKNYMLTYRRSDQLEIIGYSDSDFAGCQDSRRSTSGYVYLLSGGAISWKSEKQRLIASSTMAAEYIACYEASNHCIWLRNFVTGLRILDGIERPLKLFCDNKSAVLYSNNNRSSSKSKHIDIKFLIVKERVRSGQIAIEHIGTNSMVADLLTKGLPPKVFHEHIAHMGVVSLDDILV</sequence>
<dbReference type="Pfam" id="PF14223">
    <property type="entry name" value="Retrotran_gag_2"/>
    <property type="match status" value="1"/>
</dbReference>
<organism evidence="6 7">
    <name type="scientific">Crotalaria pallida</name>
    <name type="common">Smooth rattlebox</name>
    <name type="synonym">Crotalaria striata</name>
    <dbReference type="NCBI Taxonomy" id="3830"/>
    <lineage>
        <taxon>Eukaryota</taxon>
        <taxon>Viridiplantae</taxon>
        <taxon>Streptophyta</taxon>
        <taxon>Embryophyta</taxon>
        <taxon>Tracheophyta</taxon>
        <taxon>Spermatophyta</taxon>
        <taxon>Magnoliopsida</taxon>
        <taxon>eudicotyledons</taxon>
        <taxon>Gunneridae</taxon>
        <taxon>Pentapetalae</taxon>
        <taxon>rosids</taxon>
        <taxon>fabids</taxon>
        <taxon>Fabales</taxon>
        <taxon>Fabaceae</taxon>
        <taxon>Papilionoideae</taxon>
        <taxon>50 kb inversion clade</taxon>
        <taxon>genistoids sensu lato</taxon>
        <taxon>core genistoids</taxon>
        <taxon>Crotalarieae</taxon>
        <taxon>Crotalaria</taxon>
    </lineage>
</organism>
<dbReference type="Pfam" id="PF13976">
    <property type="entry name" value="gag_pre-integrs"/>
    <property type="match status" value="1"/>
</dbReference>
<feature type="region of interest" description="Disordered" evidence="3">
    <location>
        <begin position="231"/>
        <end position="256"/>
    </location>
</feature>
<dbReference type="Proteomes" id="UP001372338">
    <property type="component" value="Unassembled WGS sequence"/>
</dbReference>
<keyword evidence="1" id="KW-0479">Metal-binding</keyword>
<feature type="signal peptide" evidence="4">
    <location>
        <begin position="1"/>
        <end position="32"/>
    </location>
</feature>
<evidence type="ECO:0000259" key="5">
    <source>
        <dbReference type="PROSITE" id="PS50994"/>
    </source>
</evidence>